<gene>
    <name evidence="1" type="ORF">DFH07DRAFT_793215</name>
</gene>
<comment type="caution">
    <text evidence="1">The sequence shown here is derived from an EMBL/GenBank/DDBJ whole genome shotgun (WGS) entry which is preliminary data.</text>
</comment>
<evidence type="ECO:0000313" key="2">
    <source>
        <dbReference type="Proteomes" id="UP001215280"/>
    </source>
</evidence>
<dbReference type="AlphaFoldDB" id="A0AAD7K8T0"/>
<evidence type="ECO:0000313" key="1">
    <source>
        <dbReference type="EMBL" id="KAJ7780737.1"/>
    </source>
</evidence>
<dbReference type="InterPro" id="IPR032675">
    <property type="entry name" value="LRR_dom_sf"/>
</dbReference>
<sequence>MSLVDSPFADRLETNYVPSDSELEQLRTLLEDPTDELARFDAQIVEMEAALAALIGKRASLKTKIDAHRALMSPIRRAPLDILQDIFFACLPTAHNALMDPGEAPMKLGRVCRHWRSVAYSTPILWSSLHIPSLSFPRSWDTSDVRPELEIKLEEIAHSWLDRSAACPLSISLSRAPYHTESSPLTPPTVGRITQYSARLRHLGLCVHISEMQPLLLLAADDLPCLESVHIQCPAHDRFPLEFWNQLPIFQVSTIRAVSLHVRADALALPLRWAQLTDLNLACFYEWGVSGQVTQGGLDQNGAQELLHRCPSLVRCRLRATRHTFFIAGPTTTLPHLETLILADDFEHVAFMKCLVLPKLRYLGIGGNHLGFSSAPADTSTITVDIDCIPSQDILELLALIPSASCIRVLNLQDHGDGAPNDEFLAHISSELTHLELGVCSFSDSAILEFIQMRMIIGNPLCRFAATFARAMHVDILQEIQSWVADGLEVDLQYDWLTTPKREFDARAGLLEVGPP</sequence>
<dbReference type="Proteomes" id="UP001215280">
    <property type="component" value="Unassembled WGS sequence"/>
</dbReference>
<reference evidence="1" key="1">
    <citation type="submission" date="2023-03" db="EMBL/GenBank/DDBJ databases">
        <title>Massive genome expansion in bonnet fungi (Mycena s.s.) driven by repeated elements and novel gene families across ecological guilds.</title>
        <authorList>
            <consortium name="Lawrence Berkeley National Laboratory"/>
            <person name="Harder C.B."/>
            <person name="Miyauchi S."/>
            <person name="Viragh M."/>
            <person name="Kuo A."/>
            <person name="Thoen E."/>
            <person name="Andreopoulos B."/>
            <person name="Lu D."/>
            <person name="Skrede I."/>
            <person name="Drula E."/>
            <person name="Henrissat B."/>
            <person name="Morin E."/>
            <person name="Kohler A."/>
            <person name="Barry K."/>
            <person name="LaButti K."/>
            <person name="Morin E."/>
            <person name="Salamov A."/>
            <person name="Lipzen A."/>
            <person name="Mereny Z."/>
            <person name="Hegedus B."/>
            <person name="Baldrian P."/>
            <person name="Stursova M."/>
            <person name="Weitz H."/>
            <person name="Taylor A."/>
            <person name="Grigoriev I.V."/>
            <person name="Nagy L.G."/>
            <person name="Martin F."/>
            <person name="Kauserud H."/>
        </authorList>
    </citation>
    <scope>NUCLEOTIDE SEQUENCE</scope>
    <source>
        <strain evidence="1">CBHHK188m</strain>
    </source>
</reference>
<dbReference type="Gene3D" id="3.80.10.10">
    <property type="entry name" value="Ribonuclease Inhibitor"/>
    <property type="match status" value="1"/>
</dbReference>
<evidence type="ECO:0008006" key="3">
    <source>
        <dbReference type="Google" id="ProtNLM"/>
    </source>
</evidence>
<dbReference type="EMBL" id="JARJLG010000005">
    <property type="protein sequence ID" value="KAJ7780737.1"/>
    <property type="molecule type" value="Genomic_DNA"/>
</dbReference>
<keyword evidence="2" id="KW-1185">Reference proteome</keyword>
<accession>A0AAD7K8T0</accession>
<proteinExistence type="predicted"/>
<protein>
    <recommendedName>
        <fullName evidence="3">F-box domain-containing protein</fullName>
    </recommendedName>
</protein>
<organism evidence="1 2">
    <name type="scientific">Mycena maculata</name>
    <dbReference type="NCBI Taxonomy" id="230809"/>
    <lineage>
        <taxon>Eukaryota</taxon>
        <taxon>Fungi</taxon>
        <taxon>Dikarya</taxon>
        <taxon>Basidiomycota</taxon>
        <taxon>Agaricomycotina</taxon>
        <taxon>Agaricomycetes</taxon>
        <taxon>Agaricomycetidae</taxon>
        <taxon>Agaricales</taxon>
        <taxon>Marasmiineae</taxon>
        <taxon>Mycenaceae</taxon>
        <taxon>Mycena</taxon>
    </lineage>
</organism>
<name>A0AAD7K8T0_9AGAR</name>
<dbReference type="SUPFAM" id="SSF52047">
    <property type="entry name" value="RNI-like"/>
    <property type="match status" value="1"/>
</dbReference>